<dbReference type="EMBL" id="JBHUFL010000002">
    <property type="protein sequence ID" value="MFD1834685.1"/>
    <property type="molecule type" value="Genomic_DNA"/>
</dbReference>
<organism evidence="7 8">
    <name type="scientific">Brachybacterium rhamnosum</name>
    <dbReference type="NCBI Taxonomy" id="173361"/>
    <lineage>
        <taxon>Bacteria</taxon>
        <taxon>Bacillati</taxon>
        <taxon>Actinomycetota</taxon>
        <taxon>Actinomycetes</taxon>
        <taxon>Micrococcales</taxon>
        <taxon>Dermabacteraceae</taxon>
        <taxon>Brachybacterium</taxon>
    </lineage>
</organism>
<name>A0ABW4PY22_9MICO</name>
<dbReference type="InterPro" id="IPR038352">
    <property type="entry name" value="Imelysin_sf"/>
</dbReference>
<dbReference type="PROSITE" id="PS51257">
    <property type="entry name" value="PROKAR_LIPOPROTEIN"/>
    <property type="match status" value="1"/>
</dbReference>
<dbReference type="InterPro" id="IPR008972">
    <property type="entry name" value="Cupredoxin"/>
</dbReference>
<evidence type="ECO:0000259" key="5">
    <source>
        <dbReference type="Pfam" id="PF09375"/>
    </source>
</evidence>
<comment type="subcellular location">
    <subcellularLocation>
        <location evidence="1">Periplasm</location>
    </subcellularLocation>
</comment>
<comment type="similarity">
    <text evidence="2">Belongs to the EfeM/EfeO family.</text>
</comment>
<feature type="domain" description="EfeO-type cupredoxin-like" evidence="6">
    <location>
        <begin position="45"/>
        <end position="126"/>
    </location>
</feature>
<evidence type="ECO:0000256" key="4">
    <source>
        <dbReference type="SAM" id="SignalP"/>
    </source>
</evidence>
<accession>A0ABW4PY22</accession>
<dbReference type="CDD" id="cd14656">
    <property type="entry name" value="Imelysin-like_EfeO"/>
    <property type="match status" value="1"/>
</dbReference>
<dbReference type="InterPro" id="IPR050894">
    <property type="entry name" value="EfeM/EfeO_iron_uptake"/>
</dbReference>
<feature type="signal peptide" evidence="4">
    <location>
        <begin position="1"/>
        <end position="26"/>
    </location>
</feature>
<keyword evidence="3 4" id="KW-0732">Signal</keyword>
<dbReference type="RefSeq" id="WP_343903928.1">
    <property type="nucleotide sequence ID" value="NZ_BAAAIS010000002.1"/>
</dbReference>
<protein>
    <submittedName>
        <fullName evidence="7">Iron uptake system protein EfeO</fullName>
    </submittedName>
</protein>
<dbReference type="InterPro" id="IPR028096">
    <property type="entry name" value="EfeO_Cupredoxin"/>
</dbReference>
<dbReference type="Pfam" id="PF09375">
    <property type="entry name" value="Peptidase_M75"/>
    <property type="match status" value="1"/>
</dbReference>
<dbReference type="InterPro" id="IPR034981">
    <property type="entry name" value="Imelysin-like_EfeO/Algp7"/>
</dbReference>
<feature type="domain" description="Imelysin-like" evidence="5">
    <location>
        <begin position="157"/>
        <end position="439"/>
    </location>
</feature>
<evidence type="ECO:0000256" key="1">
    <source>
        <dbReference type="ARBA" id="ARBA00004418"/>
    </source>
</evidence>
<keyword evidence="8" id="KW-1185">Reference proteome</keyword>
<dbReference type="NCBIfam" id="NF041757">
    <property type="entry name" value="EfeO"/>
    <property type="match status" value="1"/>
</dbReference>
<dbReference type="PANTHER" id="PTHR39192:SF1">
    <property type="entry name" value="IRON UPTAKE SYSTEM COMPONENT EFEO"/>
    <property type="match status" value="1"/>
</dbReference>
<proteinExistence type="inferred from homology"/>
<evidence type="ECO:0000256" key="2">
    <source>
        <dbReference type="ARBA" id="ARBA00005989"/>
    </source>
</evidence>
<gene>
    <name evidence="7" type="primary">efeO</name>
    <name evidence="7" type="ORF">ACFSDA_06295</name>
</gene>
<dbReference type="PANTHER" id="PTHR39192">
    <property type="entry name" value="IRON UPTAKE SYSTEM COMPONENT EFEO"/>
    <property type="match status" value="1"/>
</dbReference>
<evidence type="ECO:0000259" key="6">
    <source>
        <dbReference type="Pfam" id="PF13473"/>
    </source>
</evidence>
<comment type="caution">
    <text evidence="7">The sequence shown here is derived from an EMBL/GenBank/DDBJ whole genome shotgun (WGS) entry which is preliminary data.</text>
</comment>
<dbReference type="Gene3D" id="2.60.40.420">
    <property type="entry name" value="Cupredoxins - blue copper proteins"/>
    <property type="match status" value="1"/>
</dbReference>
<dbReference type="InterPro" id="IPR018976">
    <property type="entry name" value="Imelysin-like"/>
</dbReference>
<evidence type="ECO:0000313" key="7">
    <source>
        <dbReference type="EMBL" id="MFD1834685.1"/>
    </source>
</evidence>
<feature type="chain" id="PRO_5045811822" evidence="4">
    <location>
        <begin position="27"/>
        <end position="446"/>
    </location>
</feature>
<evidence type="ECO:0000256" key="3">
    <source>
        <dbReference type="ARBA" id="ARBA00022729"/>
    </source>
</evidence>
<reference evidence="8" key="1">
    <citation type="journal article" date="2019" name="Int. J. Syst. Evol. Microbiol.">
        <title>The Global Catalogue of Microorganisms (GCM) 10K type strain sequencing project: providing services to taxonomists for standard genome sequencing and annotation.</title>
        <authorList>
            <consortium name="The Broad Institute Genomics Platform"/>
            <consortium name="The Broad Institute Genome Sequencing Center for Infectious Disease"/>
            <person name="Wu L."/>
            <person name="Ma J."/>
        </authorList>
    </citation>
    <scope>NUCLEOTIDE SEQUENCE [LARGE SCALE GENOMIC DNA]</scope>
    <source>
        <strain evidence="8">JCM 11650</strain>
    </source>
</reference>
<sequence length="446" mass="46691">MTPSSRTLPSRRLLLGSLPLLGLALAACTDNPGVASSSASDGGGAAGAVTVTLTDDACELSTASVPSGQVTFTITNNGTVPNEFEVLAEDKLRIISEKENIGPGSSVELTTSLAEGSYFTASKPNMVGALVGTAAFTVTAGEAVEVDEDTAALEEKAVTDYAAYIKDQVGLLVTSAKEFTDAYVSGDRELARSLFAQGRRPYERIEPTAEVFGIEEAGDLDMAMDARVQDLAADAGTEVTDPSVLKGWTGWHRIEADLFTEDGSPFSFADDAARKAAADDLNKNIQTLYDIVYGKRTGLGGAAFTITLNDVVQGAQGLMEEVATGKIVGEEDTFSHTDLDDFQANLQGAQVAYGNVQALVVAKDEALDKDISERFDAVQAELDKHTDGTTPDGEPAFVDYSTIASVQEDAGEAPGDDSYTDAQRAISDAVNALSESLSQVAGTILH</sequence>
<dbReference type="Pfam" id="PF13473">
    <property type="entry name" value="Cupredoxin_1"/>
    <property type="match status" value="1"/>
</dbReference>
<dbReference type="Gene3D" id="1.20.1420.20">
    <property type="entry name" value="M75 peptidase, HXXE motif"/>
    <property type="match status" value="1"/>
</dbReference>
<dbReference type="Proteomes" id="UP001597280">
    <property type="component" value="Unassembled WGS sequence"/>
</dbReference>
<evidence type="ECO:0000313" key="8">
    <source>
        <dbReference type="Proteomes" id="UP001597280"/>
    </source>
</evidence>
<dbReference type="InterPro" id="IPR053377">
    <property type="entry name" value="Iron_uptake_EfeM/EfeO"/>
</dbReference>